<keyword evidence="19" id="KW-1185">Reference proteome</keyword>
<keyword evidence="8" id="KW-0378">Hydrolase</keyword>
<dbReference type="FunFam" id="3.30.70.270:FF:000020">
    <property type="entry name" value="Transposon Tf2-6 polyprotein-like Protein"/>
    <property type="match status" value="1"/>
</dbReference>
<dbReference type="InterPro" id="IPR003309">
    <property type="entry name" value="SCAN_dom"/>
</dbReference>
<sequence>MNEVNMMTRSGKKNDCNEMAEDGEGATADPVAKAGAKPGDRLDELTALVKSLMQSQATRDQRMDKESARQEQRWKSMQHQFQQIQVQVKEMTEQQQEQEDNQIEEGGEPDEGPSLTGQQMWSLPRQEPFHQRDPKLLPLTPDDDIEHFLTTFERMAQVCRWPREEWAVRLVPLLTGKARSAYVLMDIGDSEVYDKVKDAILAKYEITADTYRRRFRALDIHPGETPRELYVRLKDTFYKWAKPEKSTVKDISELMILEQFLRMVHPDLEVWIRERAPKSAEEASQLAEIFISARTGSRGITFGRDSFVTGQSKSDGGVRSGGIGQSRSYPASRHFVSGKSNTKKSHSGSKSDVRCYHCNQIGHTQYTCPATTQSRPSLLCSAPRPTLPGPDHEAVRTAPVLVNGQREEALLDTGSFQSVVLASLVPRELWSDTRTKISCVHGDEKDYPMAEVYLTVGGQTFLLPVALAPRLPYAVILGLDIPTLLDLVSNEVPGHLHTVHVGQDHNLQKQDIILQAQPESAIPSLIITRAQSANDSLKELPFYDEELEVSPAKPSKSRAQRRRDKFRGSSRLEGVDQSPNLPLELDIPPDISSLQQADPSLKSWFDKVSEVDGQVQGKVDVLADATYVLRNGVLYECKGKTEAIALPQALRHKVMELGHSVPWAGHLGFHKSLHRIASRFVWPGMYTELQQFCKSCQICQLTLNKGVARAHLQPLPVIETPFERIGMDVVGPLERSSSGNRYILVICDYATRYPEAFPLRSVKARQVANCLLQLFSRVGIAKEVLTDCGTNFQSKFLQQVYRLLGIKGIKTTPYHPQSDGLVERFNQTLKNMLRKFVTETGSDWDQWLPYLLFAYREVPQASTGFSPFELLYGRQVRGPLDLLKEQWENPEPDGDNVIAYVLKMRERLEQMSMLAQQNMKMAQNKQKTWYDKKARERTFQPGQQVLLLLPTTDSKLLARWQGPYKITKRLSNVNYELYMPDRRKKHQVFHINLLKEFMQQQQPTTQQQQQQQQQQQPTTQQQQQRQPTTQQQQRQQQQQQQQQQPTTQQQQRQQPTTQQQQRQQPTTQQQQQQQPTTQQQQQQQPTTQQQQQQQPTTQQQQQPMQSMQQVKQHCLVRAVKDEEEGEQFFPTGKSGPSLVLLTHLKPSQQGDLRPLLDPSLFQEKPGFTKLVQHKVHLRDNAPPRRKFYRIPERLVPQLKKEIDLMLSLGIIETSASEWCSPIVLVPKKDGTLRFCIDLRYLNSVSKFDPYPMPRIDELLERVGRSKFITTLDLSKGYWQVALAPEAQELTAFKTPFGLFQFRVMPFGLQGAPATFQRLMDQVLRDVSDFAAAYLDDVVIFSETWEQHVAHLRRVLKLIKSAGLTINPHKCKIAQMQVEYLGYVVGRGQVKPQVGKMEAIHAYPVPTTKKKVRAFIGLVGWYSKFIPHFAERAAPLTDLTKASAPNKVKWTKDCDRAFIDLKSAITSDSVLHSPDFTQPFTLQTDASGVGIGAVLLQEVEGVRRPVVFLSRKLQDRESRYSTVEKECLAMKWAVESLRYYLLGRHFTLETDHRALQWLHKMKETNMRVARWYLSLQPYDFTVQYRPGKSNCVADCLSRMYED</sequence>
<feature type="compositionally biased region" description="Low complexity" evidence="12">
    <location>
        <begin position="1043"/>
        <end position="1103"/>
    </location>
</feature>
<dbReference type="Ensembl" id="ENSONIT00000045287.1">
    <property type="protein sequence ID" value="ENSONIP00000041545.1"/>
    <property type="gene ID" value="ENSONIG00000036177.1"/>
</dbReference>
<feature type="domain" description="Reverse transcriptase" evidence="16">
    <location>
        <begin position="1206"/>
        <end position="1384"/>
    </location>
</feature>
<dbReference type="SUPFAM" id="SSF47353">
    <property type="entry name" value="Retrovirus capsid dimerization domain-like"/>
    <property type="match status" value="1"/>
</dbReference>
<dbReference type="EC" id="3.1.26.4" evidence="2"/>
<evidence type="ECO:0000256" key="11">
    <source>
        <dbReference type="PROSITE-ProRule" id="PRU00047"/>
    </source>
</evidence>
<evidence type="ECO:0000259" key="17">
    <source>
        <dbReference type="PROSITE" id="PS50994"/>
    </source>
</evidence>
<evidence type="ECO:0000256" key="7">
    <source>
        <dbReference type="ARBA" id="ARBA00022759"/>
    </source>
</evidence>
<feature type="region of interest" description="Disordered" evidence="12">
    <location>
        <begin position="1002"/>
        <end position="1027"/>
    </location>
</feature>
<dbReference type="InterPro" id="IPR021109">
    <property type="entry name" value="Peptidase_aspartic_dom_sf"/>
</dbReference>
<evidence type="ECO:0000259" key="13">
    <source>
        <dbReference type="PROSITE" id="PS50158"/>
    </source>
</evidence>
<dbReference type="InterPro" id="IPR054465">
    <property type="entry name" value="Integrase_p58-like_C"/>
</dbReference>
<keyword evidence="6" id="KW-0540">Nuclease</keyword>
<reference evidence="19" key="1">
    <citation type="submission" date="2012-01" db="EMBL/GenBank/DDBJ databases">
        <title>The Genome Sequence of Oreochromis niloticus (Nile Tilapia).</title>
        <authorList>
            <consortium name="Broad Institute Genome Assembly Team"/>
            <consortium name="Broad Institute Sequencing Platform"/>
            <person name="Di Palma F."/>
            <person name="Johnson J."/>
            <person name="Lander E.S."/>
            <person name="Lindblad-Toh K."/>
        </authorList>
    </citation>
    <scope>NUCLEOTIDE SEQUENCE [LARGE SCALE GENOMIC DNA]</scope>
</reference>
<dbReference type="Gene3D" id="3.10.20.370">
    <property type="match status" value="1"/>
</dbReference>
<dbReference type="Pfam" id="PF17921">
    <property type="entry name" value="Integrase_H2C2"/>
    <property type="match status" value="1"/>
</dbReference>
<evidence type="ECO:0000256" key="10">
    <source>
        <dbReference type="ARBA" id="ARBA00039658"/>
    </source>
</evidence>
<dbReference type="PROSITE" id="PS50804">
    <property type="entry name" value="SCAN_BOX"/>
    <property type="match status" value="1"/>
</dbReference>
<reference evidence="18" key="3">
    <citation type="submission" date="2025-09" db="UniProtKB">
        <authorList>
            <consortium name="Ensembl"/>
        </authorList>
    </citation>
    <scope>IDENTIFICATION</scope>
</reference>
<dbReference type="CDD" id="cd01647">
    <property type="entry name" value="RT_LTR"/>
    <property type="match status" value="1"/>
</dbReference>
<keyword evidence="11" id="KW-0479">Metal-binding</keyword>
<dbReference type="Pfam" id="PF17917">
    <property type="entry name" value="RT_RNaseH"/>
    <property type="match status" value="1"/>
</dbReference>
<evidence type="ECO:0000259" key="14">
    <source>
        <dbReference type="PROSITE" id="PS50175"/>
    </source>
</evidence>
<dbReference type="Gene3D" id="1.10.340.70">
    <property type="match status" value="1"/>
</dbReference>
<dbReference type="GO" id="GO:0006508">
    <property type="term" value="P:proteolysis"/>
    <property type="evidence" value="ECO:0007669"/>
    <property type="project" value="InterPro"/>
</dbReference>
<dbReference type="PROSITE" id="PS50994">
    <property type="entry name" value="INTEGRASE"/>
    <property type="match status" value="1"/>
</dbReference>
<dbReference type="GO" id="GO:0003676">
    <property type="term" value="F:nucleic acid binding"/>
    <property type="evidence" value="ECO:0007669"/>
    <property type="project" value="InterPro"/>
</dbReference>
<evidence type="ECO:0000256" key="4">
    <source>
        <dbReference type="ARBA" id="ARBA00022679"/>
    </source>
</evidence>
<dbReference type="GO" id="GO:0004190">
    <property type="term" value="F:aspartic-type endopeptidase activity"/>
    <property type="evidence" value="ECO:0007669"/>
    <property type="project" value="InterPro"/>
</dbReference>
<dbReference type="GO" id="GO:0003964">
    <property type="term" value="F:RNA-directed DNA polymerase activity"/>
    <property type="evidence" value="ECO:0007669"/>
    <property type="project" value="UniProtKB-KW"/>
</dbReference>
<dbReference type="InterPro" id="IPR041373">
    <property type="entry name" value="RT_RNaseH"/>
</dbReference>
<dbReference type="PROSITE" id="PS50878">
    <property type="entry name" value="RT_POL"/>
    <property type="match status" value="1"/>
</dbReference>
<dbReference type="Pfam" id="PF02023">
    <property type="entry name" value="SCAN"/>
    <property type="match status" value="1"/>
</dbReference>
<dbReference type="Pfam" id="PF22938">
    <property type="entry name" value="Integrase_p58_C"/>
    <property type="match status" value="1"/>
</dbReference>
<dbReference type="SUPFAM" id="SSF56672">
    <property type="entry name" value="DNA/RNA polymerases"/>
    <property type="match status" value="1"/>
</dbReference>
<dbReference type="InterPro" id="IPR036397">
    <property type="entry name" value="RNaseH_sf"/>
</dbReference>
<dbReference type="CDD" id="cd07936">
    <property type="entry name" value="SCAN"/>
    <property type="match status" value="1"/>
</dbReference>
<feature type="domain" description="CCHC-type" evidence="13">
    <location>
        <begin position="354"/>
        <end position="369"/>
    </location>
</feature>
<evidence type="ECO:0000256" key="2">
    <source>
        <dbReference type="ARBA" id="ARBA00012180"/>
    </source>
</evidence>
<dbReference type="FunFam" id="3.10.20.370:FF:000001">
    <property type="entry name" value="Retrovirus-related Pol polyprotein from transposon 17.6-like protein"/>
    <property type="match status" value="1"/>
</dbReference>
<dbReference type="Gene3D" id="3.10.10.10">
    <property type="entry name" value="HIV Type 1 Reverse Transcriptase, subunit A, domain 1"/>
    <property type="match status" value="1"/>
</dbReference>
<feature type="region of interest" description="Disordered" evidence="12">
    <location>
        <begin position="311"/>
        <end position="351"/>
    </location>
</feature>
<dbReference type="FunFam" id="1.10.340.70:FF:000001">
    <property type="entry name" value="Retrovirus-related Pol polyprotein from transposon gypsy-like Protein"/>
    <property type="match status" value="1"/>
</dbReference>
<evidence type="ECO:0000313" key="19">
    <source>
        <dbReference type="Proteomes" id="UP000005207"/>
    </source>
</evidence>
<dbReference type="Pfam" id="PF00665">
    <property type="entry name" value="rve"/>
    <property type="match status" value="1"/>
</dbReference>
<dbReference type="InterPro" id="IPR001878">
    <property type="entry name" value="Znf_CCHC"/>
</dbReference>
<protein>
    <recommendedName>
        <fullName evidence="10">Gypsy retrotransposon integrase-like protein 1</fullName>
        <ecNumber evidence="3">2.7.7.49</ecNumber>
        <ecNumber evidence="2">3.1.26.4</ecNumber>
    </recommendedName>
</protein>
<dbReference type="InterPro" id="IPR043502">
    <property type="entry name" value="DNA/RNA_pol_sf"/>
</dbReference>
<dbReference type="InterPro" id="IPR038269">
    <property type="entry name" value="SCAN_sf"/>
</dbReference>
<dbReference type="SUPFAM" id="SSF53098">
    <property type="entry name" value="Ribonuclease H-like"/>
    <property type="match status" value="1"/>
</dbReference>
<dbReference type="Gene3D" id="3.30.70.270">
    <property type="match status" value="2"/>
</dbReference>
<dbReference type="PANTHER" id="PTHR37984:SF5">
    <property type="entry name" value="PROTEIN NYNRIN-LIKE"/>
    <property type="match status" value="1"/>
</dbReference>
<dbReference type="EC" id="2.7.7.49" evidence="3"/>
<dbReference type="GO" id="GO:0015074">
    <property type="term" value="P:DNA integration"/>
    <property type="evidence" value="ECO:0007669"/>
    <property type="project" value="InterPro"/>
</dbReference>
<evidence type="ECO:0000256" key="12">
    <source>
        <dbReference type="SAM" id="MobiDB-lite"/>
    </source>
</evidence>
<keyword evidence="4" id="KW-0808">Transferase</keyword>
<dbReference type="SMART" id="SM00431">
    <property type="entry name" value="SCAN"/>
    <property type="match status" value="1"/>
</dbReference>
<evidence type="ECO:0000259" key="16">
    <source>
        <dbReference type="PROSITE" id="PS50878"/>
    </source>
</evidence>
<dbReference type="PROSITE" id="PS50175">
    <property type="entry name" value="ASP_PROT_RETROV"/>
    <property type="match status" value="1"/>
</dbReference>
<feature type="region of interest" description="Disordered" evidence="12">
    <location>
        <begin position="548"/>
        <end position="581"/>
    </location>
</feature>
<dbReference type="InterPro" id="IPR050951">
    <property type="entry name" value="Retrovirus_Pol_polyprotein"/>
</dbReference>
<dbReference type="PANTHER" id="PTHR37984">
    <property type="entry name" value="PROTEIN CBG26694"/>
    <property type="match status" value="1"/>
</dbReference>
<feature type="region of interest" description="Disordered" evidence="12">
    <location>
        <begin position="1"/>
        <end position="40"/>
    </location>
</feature>
<organism evidence="18 19">
    <name type="scientific">Oreochromis niloticus</name>
    <name type="common">Nile tilapia</name>
    <name type="synonym">Tilapia nilotica</name>
    <dbReference type="NCBI Taxonomy" id="8128"/>
    <lineage>
        <taxon>Eukaryota</taxon>
        <taxon>Metazoa</taxon>
        <taxon>Chordata</taxon>
        <taxon>Craniata</taxon>
        <taxon>Vertebrata</taxon>
        <taxon>Euteleostomi</taxon>
        <taxon>Actinopterygii</taxon>
        <taxon>Neopterygii</taxon>
        <taxon>Teleostei</taxon>
        <taxon>Neoteleostei</taxon>
        <taxon>Acanthomorphata</taxon>
        <taxon>Ovalentaria</taxon>
        <taxon>Cichlomorphae</taxon>
        <taxon>Cichliformes</taxon>
        <taxon>Cichlidae</taxon>
        <taxon>African cichlids</taxon>
        <taxon>Pseudocrenilabrinae</taxon>
        <taxon>Oreochromini</taxon>
        <taxon>Oreochromis</taxon>
    </lineage>
</organism>
<dbReference type="InterPro" id="IPR012337">
    <property type="entry name" value="RNaseH-like_sf"/>
</dbReference>
<dbReference type="GO" id="GO:0004523">
    <property type="term" value="F:RNA-DNA hybrid ribonuclease activity"/>
    <property type="evidence" value="ECO:0007669"/>
    <property type="project" value="UniProtKB-EC"/>
</dbReference>
<dbReference type="SUPFAM" id="SSF57756">
    <property type="entry name" value="Retrovirus zinc finger-like domains"/>
    <property type="match status" value="1"/>
</dbReference>
<proteinExistence type="inferred from homology"/>
<keyword evidence="9" id="KW-0695">RNA-directed DNA polymerase</keyword>
<feature type="compositionally biased region" description="Low complexity" evidence="12">
    <location>
        <begin position="78"/>
        <end position="95"/>
    </location>
</feature>
<dbReference type="OMA" id="DIRTWRI"/>
<evidence type="ECO:0000259" key="15">
    <source>
        <dbReference type="PROSITE" id="PS50804"/>
    </source>
</evidence>
<dbReference type="InterPro" id="IPR001995">
    <property type="entry name" value="Peptidase_A2_cat"/>
</dbReference>
<keyword evidence="5" id="KW-0548">Nucleotidyltransferase</keyword>
<feature type="compositionally biased region" description="Basic residues" evidence="12">
    <location>
        <begin position="555"/>
        <end position="565"/>
    </location>
</feature>
<evidence type="ECO:0000256" key="3">
    <source>
        <dbReference type="ARBA" id="ARBA00012493"/>
    </source>
</evidence>
<dbReference type="FunFam" id="3.30.420.10:FF:000032">
    <property type="entry name" value="Retrovirus-related Pol polyprotein from transposon 297-like Protein"/>
    <property type="match status" value="1"/>
</dbReference>
<name>A0A669C3W7_ORENI</name>
<accession>A0A669C3W7</accession>
<dbReference type="InterPro" id="IPR001584">
    <property type="entry name" value="Integrase_cat-core"/>
</dbReference>
<dbReference type="CDD" id="cd09274">
    <property type="entry name" value="RNase_HI_RT_Ty3"/>
    <property type="match status" value="1"/>
</dbReference>
<keyword evidence="11" id="KW-0862">Zinc</keyword>
<dbReference type="InterPro" id="IPR000477">
    <property type="entry name" value="RT_dom"/>
</dbReference>
<reference evidence="18" key="2">
    <citation type="submission" date="2025-08" db="UniProtKB">
        <authorList>
            <consortium name="Ensembl"/>
        </authorList>
    </citation>
    <scope>IDENTIFICATION</scope>
</reference>
<feature type="region of interest" description="Disordered" evidence="12">
    <location>
        <begin position="1043"/>
        <end position="1105"/>
    </location>
</feature>
<feature type="compositionally biased region" description="Acidic residues" evidence="12">
    <location>
        <begin position="96"/>
        <end position="111"/>
    </location>
</feature>
<comment type="similarity">
    <text evidence="1">Belongs to the beta type-B retroviral polymerase family. HERV class-II K(HML-2) pol subfamily.</text>
</comment>
<keyword evidence="11" id="KW-0863">Zinc-finger</keyword>
<evidence type="ECO:0000256" key="6">
    <source>
        <dbReference type="ARBA" id="ARBA00022722"/>
    </source>
</evidence>
<evidence type="ECO:0000256" key="1">
    <source>
        <dbReference type="ARBA" id="ARBA00010879"/>
    </source>
</evidence>
<feature type="domain" description="SCAN box" evidence="15">
    <location>
        <begin position="212"/>
        <end position="288"/>
    </location>
</feature>
<evidence type="ECO:0000313" key="18">
    <source>
        <dbReference type="Ensembl" id="ENSONIP00000041545.1"/>
    </source>
</evidence>
<dbReference type="InterPro" id="IPR036875">
    <property type="entry name" value="Znf_CCHC_sf"/>
</dbReference>
<evidence type="ECO:0000256" key="9">
    <source>
        <dbReference type="ARBA" id="ARBA00022918"/>
    </source>
</evidence>
<feature type="domain" description="Integrase catalytic" evidence="17">
    <location>
        <begin position="717"/>
        <end position="875"/>
    </location>
</feature>
<feature type="compositionally biased region" description="Basic and acidic residues" evidence="12">
    <location>
        <begin position="59"/>
        <end position="74"/>
    </location>
</feature>
<dbReference type="SUPFAM" id="SSF50630">
    <property type="entry name" value="Acid proteases"/>
    <property type="match status" value="1"/>
</dbReference>
<evidence type="ECO:0000256" key="5">
    <source>
        <dbReference type="ARBA" id="ARBA00022695"/>
    </source>
</evidence>
<feature type="region of interest" description="Disordered" evidence="12">
    <location>
        <begin position="52"/>
        <end position="119"/>
    </location>
</feature>
<dbReference type="Gene3D" id="3.30.420.10">
    <property type="entry name" value="Ribonuclease H-like superfamily/Ribonuclease H"/>
    <property type="match status" value="1"/>
</dbReference>
<dbReference type="GO" id="GO:0008270">
    <property type="term" value="F:zinc ion binding"/>
    <property type="evidence" value="ECO:0007669"/>
    <property type="project" value="UniProtKB-KW"/>
</dbReference>
<dbReference type="Proteomes" id="UP000005207">
    <property type="component" value="Linkage group LG9"/>
</dbReference>
<dbReference type="GeneTree" id="ENSGT01050000244855"/>
<dbReference type="InterPro" id="IPR041588">
    <property type="entry name" value="Integrase_H2C2"/>
</dbReference>
<dbReference type="Pfam" id="PF00078">
    <property type="entry name" value="RVT_1"/>
    <property type="match status" value="1"/>
</dbReference>
<evidence type="ECO:0000256" key="8">
    <source>
        <dbReference type="ARBA" id="ARBA00022801"/>
    </source>
</evidence>
<dbReference type="InterPro" id="IPR043128">
    <property type="entry name" value="Rev_trsase/Diguanyl_cyclase"/>
</dbReference>
<keyword evidence="7" id="KW-0255">Endonuclease</keyword>
<dbReference type="PROSITE" id="PS50158">
    <property type="entry name" value="ZF_CCHC"/>
    <property type="match status" value="1"/>
</dbReference>
<feature type="domain" description="Peptidase A2" evidence="14">
    <location>
        <begin position="407"/>
        <end position="481"/>
    </location>
</feature>
<dbReference type="Gene3D" id="1.10.4020.10">
    <property type="entry name" value="DNA breaking-rejoining enzymes"/>
    <property type="match status" value="1"/>
</dbReference>
<dbReference type="InParanoid" id="A0A669C3W7"/>